<dbReference type="SMART" id="SM00387">
    <property type="entry name" value="HATPase_c"/>
    <property type="match status" value="1"/>
</dbReference>
<dbReference type="InterPro" id="IPR036641">
    <property type="entry name" value="HPT_dom_sf"/>
</dbReference>
<dbReference type="Pfam" id="PF07194">
    <property type="entry name" value="P2"/>
    <property type="match status" value="1"/>
</dbReference>
<dbReference type="SMART" id="SM01231">
    <property type="entry name" value="H-kinase_dim"/>
    <property type="match status" value="1"/>
</dbReference>
<feature type="modified residue" description="Phosphohistidine" evidence="13">
    <location>
        <position position="47"/>
    </location>
</feature>
<dbReference type="PROSITE" id="PS50851">
    <property type="entry name" value="CHEW"/>
    <property type="match status" value="1"/>
</dbReference>
<dbReference type="InterPro" id="IPR036890">
    <property type="entry name" value="HATPase_C_sf"/>
</dbReference>
<dbReference type="SUPFAM" id="SSF47384">
    <property type="entry name" value="Homodimeric domain of signal transducing histidine kinase"/>
    <property type="match status" value="1"/>
</dbReference>
<dbReference type="GO" id="GO:0006935">
    <property type="term" value="P:chemotaxis"/>
    <property type="evidence" value="ECO:0007669"/>
    <property type="project" value="UniProtKB-KW"/>
</dbReference>
<dbReference type="PRINTS" id="PR00344">
    <property type="entry name" value="BCTRLSENSOR"/>
</dbReference>
<evidence type="ECO:0000256" key="4">
    <source>
        <dbReference type="ARBA" id="ARBA00021495"/>
    </source>
</evidence>
<evidence type="ECO:0000256" key="11">
    <source>
        <dbReference type="ARBA" id="ARBA00022840"/>
    </source>
</evidence>
<dbReference type="Pfam" id="PF02895">
    <property type="entry name" value="H-kinase_dim"/>
    <property type="match status" value="1"/>
</dbReference>
<accession>A0A0P8AEF1</accession>
<dbReference type="InterPro" id="IPR004358">
    <property type="entry name" value="Sig_transdc_His_kin-like_C"/>
</dbReference>
<evidence type="ECO:0000313" key="18">
    <source>
        <dbReference type="Proteomes" id="UP000050360"/>
    </source>
</evidence>
<evidence type="ECO:0000256" key="9">
    <source>
        <dbReference type="ARBA" id="ARBA00022741"/>
    </source>
</evidence>
<evidence type="ECO:0000256" key="10">
    <source>
        <dbReference type="ARBA" id="ARBA00022777"/>
    </source>
</evidence>
<comment type="subcellular location">
    <subcellularLocation>
        <location evidence="2">Cytoplasm</location>
    </subcellularLocation>
</comment>
<evidence type="ECO:0000259" key="14">
    <source>
        <dbReference type="PROSITE" id="PS50109"/>
    </source>
</evidence>
<dbReference type="Pfam" id="PF01584">
    <property type="entry name" value="CheW"/>
    <property type="match status" value="1"/>
</dbReference>
<dbReference type="InterPro" id="IPR008207">
    <property type="entry name" value="Sig_transdc_His_kin_Hpt_dom"/>
</dbReference>
<dbReference type="InterPro" id="IPR037052">
    <property type="entry name" value="CheA-like_P2_sf"/>
</dbReference>
<dbReference type="InterPro" id="IPR003594">
    <property type="entry name" value="HATPase_dom"/>
</dbReference>
<keyword evidence="5" id="KW-0963">Cytoplasm</keyword>
<evidence type="ECO:0000259" key="15">
    <source>
        <dbReference type="PROSITE" id="PS50851"/>
    </source>
</evidence>
<reference evidence="17 18" key="1">
    <citation type="submission" date="2015-09" db="EMBL/GenBank/DDBJ databases">
        <title>A metagenomics-based metabolic model of nitrate-dependent anaerobic oxidation of methane by Methanoperedens-like archaea.</title>
        <authorList>
            <person name="Arshad A."/>
            <person name="Speth D.R."/>
            <person name="De Graaf R.M."/>
            <person name="Op Den Camp H.J."/>
            <person name="Jetten M.S."/>
            <person name="Welte C.U."/>
        </authorList>
    </citation>
    <scope>NUCLEOTIDE SEQUENCE [LARGE SCALE GENOMIC DNA]</scope>
</reference>
<proteinExistence type="predicted"/>
<dbReference type="CDD" id="cd16916">
    <property type="entry name" value="HATPase_CheA-like"/>
    <property type="match status" value="1"/>
</dbReference>
<evidence type="ECO:0000256" key="3">
    <source>
        <dbReference type="ARBA" id="ARBA00012438"/>
    </source>
</evidence>
<dbReference type="FunFam" id="2.30.30.40:FF:000048">
    <property type="entry name" value="Chemotaxis protein CheA, putative"/>
    <property type="match status" value="1"/>
</dbReference>
<keyword evidence="6" id="KW-0145">Chemotaxis</keyword>
<dbReference type="InterPro" id="IPR002545">
    <property type="entry name" value="CheW-lke_dom"/>
</dbReference>
<evidence type="ECO:0000256" key="8">
    <source>
        <dbReference type="ARBA" id="ARBA00022679"/>
    </source>
</evidence>
<comment type="caution">
    <text evidence="17">The sequence shown here is derived from an EMBL/GenBank/DDBJ whole genome shotgun (WGS) entry which is preliminary data.</text>
</comment>
<dbReference type="SUPFAM" id="SSF47226">
    <property type="entry name" value="Histidine-containing phosphotransfer domain, HPT domain"/>
    <property type="match status" value="1"/>
</dbReference>
<sequence>MDDMDEYKEMFAVESAEHLQSMNDALLSLEKDPANSETINVMFRAAHTLKGMSATMGYTNIKELTHNMENLMDRVRKNEINLDSSAIDVLFECLDTLEKMVETPEKSSEIDIASLIGKLSTNDYVSVPLKDEQIVQTNAAHEAISNDIPAAGINAPVNSGEKSETGNIYEITVTLHESCMLKSARSTVVMRNLSEIGEIIETVPPIKDLEDEKFDREFKVIISTIEDAKKLEDAAKKVSEISKVEVKSHTGSKSREKIEEKTCVTDGNGSKTSIKSVQSVRVSIERLDSLMNLVGELIINKIRLMQLASVHKLDDLEETLASLNRLTNDLQEEIMASRMVPIEQIFNRFPRMVRDLAKNQEKEIDLILEGGDIELDRTVLDEIGDPLVHILRNCIDHGIESPEVRKQNGKNEKGTIRLTARREKNHVVIEAVDDGKGMDPQKMRETAVKKGLMTQEEAAKLSDTEAINLSFMAGFSTAEKVTEISGRGVGMDVVRTKIGGMGGSIKLESVPGKGTMMRLKLPLTVAIIHSLMVKVGSDIYAIPITNVIRDLSIKKEEIKTIKGEEVVLIRGDVLPLVRLHKLFDIKGNGSEELLVVVVERAGSNVGLVVDQVIGQQEVIIKNLDNNILKGVKGFAGATILGDGNVALILDVGTLL</sequence>
<dbReference type="GO" id="GO:0005737">
    <property type="term" value="C:cytoplasm"/>
    <property type="evidence" value="ECO:0007669"/>
    <property type="project" value="UniProtKB-SubCell"/>
</dbReference>
<dbReference type="SMART" id="SM00073">
    <property type="entry name" value="HPT"/>
    <property type="match status" value="1"/>
</dbReference>
<keyword evidence="9" id="KW-0547">Nucleotide-binding</keyword>
<dbReference type="Gene3D" id="3.30.565.10">
    <property type="entry name" value="Histidine kinase-like ATPase, C-terminal domain"/>
    <property type="match status" value="1"/>
</dbReference>
<comment type="catalytic activity">
    <reaction evidence="1">
        <text>ATP + protein L-histidine = ADP + protein N-phospho-L-histidine.</text>
        <dbReference type="EC" id="2.7.13.3"/>
    </reaction>
</comment>
<evidence type="ECO:0000256" key="1">
    <source>
        <dbReference type="ARBA" id="ARBA00000085"/>
    </source>
</evidence>
<dbReference type="Gene3D" id="3.30.70.1110">
    <property type="entry name" value="Histidine kinase CheA-like, P2 response regulator-binding domain"/>
    <property type="match status" value="1"/>
</dbReference>
<keyword evidence="11" id="KW-0067">ATP-binding</keyword>
<dbReference type="EC" id="2.7.13.3" evidence="3"/>
<dbReference type="SMART" id="SM00260">
    <property type="entry name" value="CheW"/>
    <property type="match status" value="1"/>
</dbReference>
<dbReference type="InterPro" id="IPR036061">
    <property type="entry name" value="CheW-like_dom_sf"/>
</dbReference>
<dbReference type="Pfam" id="PF01627">
    <property type="entry name" value="Hpt"/>
    <property type="match status" value="1"/>
</dbReference>
<keyword evidence="8" id="KW-0808">Transferase</keyword>
<dbReference type="InterPro" id="IPR005467">
    <property type="entry name" value="His_kinase_dom"/>
</dbReference>
<dbReference type="GO" id="GO:0005524">
    <property type="term" value="F:ATP binding"/>
    <property type="evidence" value="ECO:0007669"/>
    <property type="project" value="UniProtKB-KW"/>
</dbReference>
<dbReference type="PROSITE" id="PS50894">
    <property type="entry name" value="HPT"/>
    <property type="match status" value="1"/>
</dbReference>
<dbReference type="PROSITE" id="PS50109">
    <property type="entry name" value="HIS_KIN"/>
    <property type="match status" value="1"/>
</dbReference>
<gene>
    <name evidence="17" type="primary">cheA2</name>
    <name evidence="17" type="ORF">MPEBLZ_02814</name>
</gene>
<dbReference type="Gene3D" id="1.10.287.560">
    <property type="entry name" value="Histidine kinase CheA-like, homodimeric domain"/>
    <property type="match status" value="1"/>
</dbReference>
<dbReference type="InterPro" id="IPR035891">
    <property type="entry name" value="CheY-binding_CheA"/>
</dbReference>
<keyword evidence="7 13" id="KW-0597">Phosphoprotein</keyword>
<dbReference type="PANTHER" id="PTHR43395">
    <property type="entry name" value="SENSOR HISTIDINE KINASE CHEA"/>
    <property type="match status" value="1"/>
</dbReference>
<dbReference type="InterPro" id="IPR004105">
    <property type="entry name" value="CheA-like_dim"/>
</dbReference>
<dbReference type="SUPFAM" id="SSF55874">
    <property type="entry name" value="ATPase domain of HSP90 chaperone/DNA topoisomerase II/histidine kinase"/>
    <property type="match status" value="1"/>
</dbReference>
<evidence type="ECO:0000256" key="13">
    <source>
        <dbReference type="PROSITE-ProRule" id="PRU00110"/>
    </source>
</evidence>
<dbReference type="PANTHER" id="PTHR43395:SF10">
    <property type="entry name" value="CHEMOTAXIS PROTEIN CHEA"/>
    <property type="match status" value="1"/>
</dbReference>
<keyword evidence="12" id="KW-0902">Two-component regulatory system</keyword>
<feature type="domain" description="CheW-like" evidence="15">
    <location>
        <begin position="527"/>
        <end position="655"/>
    </location>
</feature>
<dbReference type="InterPro" id="IPR051315">
    <property type="entry name" value="Bact_Chemotaxis_CheA"/>
</dbReference>
<dbReference type="AlphaFoldDB" id="A0A0P8AEF1"/>
<feature type="domain" description="HPt" evidence="16">
    <location>
        <begin position="1"/>
        <end position="104"/>
    </location>
</feature>
<dbReference type="Proteomes" id="UP000050360">
    <property type="component" value="Unassembled WGS sequence"/>
</dbReference>
<evidence type="ECO:0000313" key="17">
    <source>
        <dbReference type="EMBL" id="KPQ42604.1"/>
    </source>
</evidence>
<evidence type="ECO:0000256" key="6">
    <source>
        <dbReference type="ARBA" id="ARBA00022500"/>
    </source>
</evidence>
<dbReference type="FunFam" id="3.30.565.10:FF:000016">
    <property type="entry name" value="Chemotaxis protein CheA, putative"/>
    <property type="match status" value="1"/>
</dbReference>
<dbReference type="SUPFAM" id="SSF55052">
    <property type="entry name" value="CheY-binding domain of CheA"/>
    <property type="match status" value="1"/>
</dbReference>
<dbReference type="PATRIC" id="fig|1719120.3.peg.3067"/>
<name>A0A0P8AEF1_9EURY</name>
<dbReference type="InterPro" id="IPR037006">
    <property type="entry name" value="CheA-like_homodim_sf"/>
</dbReference>
<evidence type="ECO:0000259" key="16">
    <source>
        <dbReference type="PROSITE" id="PS50894"/>
    </source>
</evidence>
<organism evidence="17 18">
    <name type="scientific">Candidatus Methanoperedens nitratireducens</name>
    <dbReference type="NCBI Taxonomy" id="1392998"/>
    <lineage>
        <taxon>Archaea</taxon>
        <taxon>Methanobacteriati</taxon>
        <taxon>Methanobacteriota</taxon>
        <taxon>Stenosarchaea group</taxon>
        <taxon>Methanomicrobia</taxon>
        <taxon>Methanosarcinales</taxon>
        <taxon>ANME-2 cluster</taxon>
        <taxon>Candidatus Methanoperedentaceae</taxon>
        <taxon>Candidatus Methanoperedens</taxon>
    </lineage>
</organism>
<dbReference type="InterPro" id="IPR010808">
    <property type="entry name" value="CheA_P2-bd"/>
</dbReference>
<keyword evidence="10 17" id="KW-0418">Kinase</keyword>
<dbReference type="Gene3D" id="1.20.120.160">
    <property type="entry name" value="HPT domain"/>
    <property type="match status" value="1"/>
</dbReference>
<dbReference type="CDD" id="cd00731">
    <property type="entry name" value="CheA_reg"/>
    <property type="match status" value="1"/>
</dbReference>
<feature type="domain" description="Histidine kinase" evidence="14">
    <location>
        <begin position="309"/>
        <end position="525"/>
    </location>
</feature>
<evidence type="ECO:0000256" key="2">
    <source>
        <dbReference type="ARBA" id="ARBA00004496"/>
    </source>
</evidence>
<dbReference type="Pfam" id="PF02518">
    <property type="entry name" value="HATPase_c"/>
    <property type="match status" value="1"/>
</dbReference>
<dbReference type="InterPro" id="IPR036097">
    <property type="entry name" value="HisK_dim/P_sf"/>
</dbReference>
<evidence type="ECO:0000256" key="5">
    <source>
        <dbReference type="ARBA" id="ARBA00022490"/>
    </source>
</evidence>
<dbReference type="SUPFAM" id="SSF50341">
    <property type="entry name" value="CheW-like"/>
    <property type="match status" value="1"/>
</dbReference>
<protein>
    <recommendedName>
        <fullName evidence="4">Chemotaxis protein CheA</fullName>
        <ecNumber evidence="3">2.7.13.3</ecNumber>
    </recommendedName>
</protein>
<dbReference type="EMBL" id="LKCM01000218">
    <property type="protein sequence ID" value="KPQ42604.1"/>
    <property type="molecule type" value="Genomic_DNA"/>
</dbReference>
<evidence type="ECO:0000256" key="12">
    <source>
        <dbReference type="ARBA" id="ARBA00023012"/>
    </source>
</evidence>
<dbReference type="GO" id="GO:0000155">
    <property type="term" value="F:phosphorelay sensor kinase activity"/>
    <property type="evidence" value="ECO:0007669"/>
    <property type="project" value="InterPro"/>
</dbReference>
<dbReference type="CDD" id="cd00088">
    <property type="entry name" value="HPT"/>
    <property type="match status" value="1"/>
</dbReference>
<dbReference type="Gene3D" id="2.30.30.40">
    <property type="entry name" value="SH3 Domains"/>
    <property type="match status" value="1"/>
</dbReference>
<evidence type="ECO:0000256" key="7">
    <source>
        <dbReference type="ARBA" id="ARBA00022553"/>
    </source>
</evidence>